<dbReference type="GO" id="GO:0017061">
    <property type="term" value="F:S-methyl-5-thioadenosine phosphorylase activity"/>
    <property type="evidence" value="ECO:0007669"/>
    <property type="project" value="UniProtKB-EC"/>
</dbReference>
<dbReference type="AlphaFoldDB" id="A0A7Y9YFY3"/>
<gene>
    <name evidence="12" type="ORF">BKA05_002087</name>
</gene>
<dbReference type="PANTHER" id="PTHR30616">
    <property type="entry name" value="UNCHARACTERIZED PROTEIN YFIH"/>
    <property type="match status" value="1"/>
</dbReference>
<evidence type="ECO:0008006" key="14">
    <source>
        <dbReference type="Google" id="ProtNLM"/>
    </source>
</evidence>
<organism evidence="12 13">
    <name type="scientific">Nocardioides marinus</name>
    <dbReference type="NCBI Taxonomy" id="374514"/>
    <lineage>
        <taxon>Bacteria</taxon>
        <taxon>Bacillati</taxon>
        <taxon>Actinomycetota</taxon>
        <taxon>Actinomycetes</taxon>
        <taxon>Propionibacteriales</taxon>
        <taxon>Nocardioidaceae</taxon>
        <taxon>Nocardioides</taxon>
    </lineage>
</organism>
<name>A0A7Y9YFY3_9ACTN</name>
<comment type="catalytic activity">
    <reaction evidence="9">
        <text>adenosine + H2O + H(+) = inosine + NH4(+)</text>
        <dbReference type="Rhea" id="RHEA:24408"/>
        <dbReference type="ChEBI" id="CHEBI:15377"/>
        <dbReference type="ChEBI" id="CHEBI:15378"/>
        <dbReference type="ChEBI" id="CHEBI:16335"/>
        <dbReference type="ChEBI" id="CHEBI:17596"/>
        <dbReference type="ChEBI" id="CHEBI:28938"/>
        <dbReference type="EC" id="3.5.4.4"/>
    </reaction>
    <physiologicalReaction direction="left-to-right" evidence="9">
        <dbReference type="Rhea" id="RHEA:24409"/>
    </physiologicalReaction>
</comment>
<evidence type="ECO:0000256" key="10">
    <source>
        <dbReference type="ARBA" id="ARBA00048968"/>
    </source>
</evidence>
<evidence type="ECO:0000313" key="13">
    <source>
        <dbReference type="Proteomes" id="UP000537326"/>
    </source>
</evidence>
<evidence type="ECO:0000256" key="9">
    <source>
        <dbReference type="ARBA" id="ARBA00047989"/>
    </source>
</evidence>
<dbReference type="EMBL" id="JACBZI010000001">
    <property type="protein sequence ID" value="NYI10572.1"/>
    <property type="molecule type" value="Genomic_DNA"/>
</dbReference>
<evidence type="ECO:0000256" key="3">
    <source>
        <dbReference type="ARBA" id="ARBA00007353"/>
    </source>
</evidence>
<evidence type="ECO:0000256" key="11">
    <source>
        <dbReference type="ARBA" id="ARBA00049893"/>
    </source>
</evidence>
<dbReference type="GO" id="GO:0005507">
    <property type="term" value="F:copper ion binding"/>
    <property type="evidence" value="ECO:0007669"/>
    <property type="project" value="TreeGrafter"/>
</dbReference>
<dbReference type="Pfam" id="PF02578">
    <property type="entry name" value="Cu-oxidase_4"/>
    <property type="match status" value="1"/>
</dbReference>
<accession>A0A7Y9YFY3</accession>
<dbReference type="Gene3D" id="3.60.140.10">
    <property type="entry name" value="CNF1/YfiH-like putative cysteine hydrolases"/>
    <property type="match status" value="1"/>
</dbReference>
<evidence type="ECO:0000313" key="12">
    <source>
        <dbReference type="EMBL" id="NYI10572.1"/>
    </source>
</evidence>
<keyword evidence="8" id="KW-0186">Copper</keyword>
<comment type="caution">
    <text evidence="12">The sequence shown here is derived from an EMBL/GenBank/DDBJ whole genome shotgun (WGS) entry which is preliminary data.</text>
</comment>
<evidence type="ECO:0000256" key="2">
    <source>
        <dbReference type="ARBA" id="ARBA00003215"/>
    </source>
</evidence>
<evidence type="ECO:0000256" key="4">
    <source>
        <dbReference type="ARBA" id="ARBA00022679"/>
    </source>
</evidence>
<evidence type="ECO:0000256" key="6">
    <source>
        <dbReference type="ARBA" id="ARBA00022801"/>
    </source>
</evidence>
<dbReference type="RefSeq" id="WP_179531388.1">
    <property type="nucleotide sequence ID" value="NZ_BAAAPP010000010.1"/>
</dbReference>
<evidence type="ECO:0000256" key="1">
    <source>
        <dbReference type="ARBA" id="ARBA00000553"/>
    </source>
</evidence>
<dbReference type="InterPro" id="IPR038371">
    <property type="entry name" value="Cu_polyphenol_OxRdtase_sf"/>
</dbReference>
<dbReference type="SUPFAM" id="SSF64438">
    <property type="entry name" value="CNF1/YfiH-like putative cysteine hydrolases"/>
    <property type="match status" value="1"/>
</dbReference>
<dbReference type="InterPro" id="IPR003730">
    <property type="entry name" value="Cu_polyphenol_OxRdtase"/>
</dbReference>
<dbReference type="PANTHER" id="PTHR30616:SF2">
    <property type="entry name" value="PURINE NUCLEOSIDE PHOSPHORYLASE LACC1"/>
    <property type="match status" value="1"/>
</dbReference>
<dbReference type="InterPro" id="IPR011324">
    <property type="entry name" value="Cytotoxic_necrot_fac-like_cat"/>
</dbReference>
<keyword evidence="7" id="KW-0862">Zinc</keyword>
<reference evidence="12 13" key="1">
    <citation type="submission" date="2020-07" db="EMBL/GenBank/DDBJ databases">
        <title>Sequencing the genomes of 1000 actinobacteria strains.</title>
        <authorList>
            <person name="Klenk H.-P."/>
        </authorList>
    </citation>
    <scope>NUCLEOTIDE SEQUENCE [LARGE SCALE GENOMIC DNA]</scope>
    <source>
        <strain evidence="12 13">DSM 18248</strain>
    </source>
</reference>
<dbReference type="GO" id="GO:0016787">
    <property type="term" value="F:hydrolase activity"/>
    <property type="evidence" value="ECO:0007669"/>
    <property type="project" value="UniProtKB-KW"/>
</dbReference>
<evidence type="ECO:0000256" key="7">
    <source>
        <dbReference type="ARBA" id="ARBA00022833"/>
    </source>
</evidence>
<proteinExistence type="inferred from homology"/>
<comment type="similarity">
    <text evidence="3">Belongs to the purine nucleoside phosphorylase YfiH/LACC1 family.</text>
</comment>
<comment type="function">
    <text evidence="2">Purine nucleoside enzyme that catalyzes the phosphorolysis of adenosine and inosine nucleosides, yielding D-ribose 1-phosphate and the respective free bases, adenine and hypoxanthine. Also catalyzes the phosphorolysis of S-methyl-5'-thioadenosine into adenine and S-methyl-5-thio-alpha-D-ribose 1-phosphate. Also has adenosine deaminase activity.</text>
</comment>
<sequence>MFSHRDHREGDVRVDVAFTDATLDLQGLRPAFVDSLPELERACGVRFARMNQVHGDAVLVVDRPGPEPTGRVPTADALVTSTPGLGLMVRVADCVPVVLADPRTGVLGAVHAGRKGVALDVVGRAVAAMRDLGASDIEAWVGPHVCGACYEVPEDMRAEVAAVVPATYAETRRGTPGLDLGAGVRAQLEAHDVVVTELGRCTLEEDTLHSYRRDGERAGRFAGLVWTSEGER</sequence>
<protein>
    <recommendedName>
        <fullName evidence="14">Purine nucleoside phosphorylase</fullName>
    </recommendedName>
</protein>
<dbReference type="Proteomes" id="UP000537326">
    <property type="component" value="Unassembled WGS sequence"/>
</dbReference>
<evidence type="ECO:0000256" key="5">
    <source>
        <dbReference type="ARBA" id="ARBA00022723"/>
    </source>
</evidence>
<keyword evidence="4" id="KW-0808">Transferase</keyword>
<evidence type="ECO:0000256" key="8">
    <source>
        <dbReference type="ARBA" id="ARBA00023008"/>
    </source>
</evidence>
<comment type="catalytic activity">
    <reaction evidence="1">
        <text>inosine + phosphate = alpha-D-ribose 1-phosphate + hypoxanthine</text>
        <dbReference type="Rhea" id="RHEA:27646"/>
        <dbReference type="ChEBI" id="CHEBI:17368"/>
        <dbReference type="ChEBI" id="CHEBI:17596"/>
        <dbReference type="ChEBI" id="CHEBI:43474"/>
        <dbReference type="ChEBI" id="CHEBI:57720"/>
        <dbReference type="EC" id="2.4.2.1"/>
    </reaction>
    <physiologicalReaction direction="left-to-right" evidence="1">
        <dbReference type="Rhea" id="RHEA:27647"/>
    </physiologicalReaction>
</comment>
<comment type="catalytic activity">
    <reaction evidence="10">
        <text>adenosine + phosphate = alpha-D-ribose 1-phosphate + adenine</text>
        <dbReference type="Rhea" id="RHEA:27642"/>
        <dbReference type="ChEBI" id="CHEBI:16335"/>
        <dbReference type="ChEBI" id="CHEBI:16708"/>
        <dbReference type="ChEBI" id="CHEBI:43474"/>
        <dbReference type="ChEBI" id="CHEBI:57720"/>
        <dbReference type="EC" id="2.4.2.1"/>
    </reaction>
    <physiologicalReaction direction="left-to-right" evidence="10">
        <dbReference type="Rhea" id="RHEA:27643"/>
    </physiologicalReaction>
</comment>
<keyword evidence="5" id="KW-0479">Metal-binding</keyword>
<keyword evidence="6" id="KW-0378">Hydrolase</keyword>
<comment type="catalytic activity">
    <reaction evidence="11">
        <text>S-methyl-5'-thioadenosine + phosphate = 5-(methylsulfanyl)-alpha-D-ribose 1-phosphate + adenine</text>
        <dbReference type="Rhea" id="RHEA:11852"/>
        <dbReference type="ChEBI" id="CHEBI:16708"/>
        <dbReference type="ChEBI" id="CHEBI:17509"/>
        <dbReference type="ChEBI" id="CHEBI:43474"/>
        <dbReference type="ChEBI" id="CHEBI:58533"/>
        <dbReference type="EC" id="2.4.2.28"/>
    </reaction>
    <physiologicalReaction direction="left-to-right" evidence="11">
        <dbReference type="Rhea" id="RHEA:11853"/>
    </physiologicalReaction>
</comment>
<dbReference type="CDD" id="cd16833">
    <property type="entry name" value="YfiH"/>
    <property type="match status" value="1"/>
</dbReference>
<keyword evidence="13" id="KW-1185">Reference proteome</keyword>